<proteinExistence type="predicted"/>
<organism evidence="2 3">
    <name type="scientific">Pontibacter silvestris</name>
    <dbReference type="NCBI Taxonomy" id="2305183"/>
    <lineage>
        <taxon>Bacteria</taxon>
        <taxon>Pseudomonadati</taxon>
        <taxon>Bacteroidota</taxon>
        <taxon>Cytophagia</taxon>
        <taxon>Cytophagales</taxon>
        <taxon>Hymenobacteraceae</taxon>
        <taxon>Pontibacter</taxon>
    </lineage>
</organism>
<accession>A0ABW4WSL0</accession>
<protein>
    <submittedName>
        <fullName evidence="2">Uncharacterized protein</fullName>
    </submittedName>
</protein>
<dbReference type="Proteomes" id="UP001597369">
    <property type="component" value="Unassembled WGS sequence"/>
</dbReference>
<dbReference type="EMBL" id="JBHUHV010000004">
    <property type="protein sequence ID" value="MFD2065678.1"/>
    <property type="molecule type" value="Genomic_DNA"/>
</dbReference>
<feature type="region of interest" description="Disordered" evidence="1">
    <location>
        <begin position="29"/>
        <end position="70"/>
    </location>
</feature>
<name>A0ABW4WSL0_9BACT</name>
<evidence type="ECO:0000313" key="3">
    <source>
        <dbReference type="Proteomes" id="UP001597369"/>
    </source>
</evidence>
<evidence type="ECO:0000313" key="2">
    <source>
        <dbReference type="EMBL" id="MFD2065678.1"/>
    </source>
</evidence>
<keyword evidence="3" id="KW-1185">Reference proteome</keyword>
<dbReference type="RefSeq" id="WP_377468968.1">
    <property type="nucleotide sequence ID" value="NZ_JBHUHV010000004.1"/>
</dbReference>
<evidence type="ECO:0000256" key="1">
    <source>
        <dbReference type="SAM" id="MobiDB-lite"/>
    </source>
</evidence>
<feature type="non-terminal residue" evidence="2">
    <location>
        <position position="1"/>
    </location>
</feature>
<comment type="caution">
    <text evidence="2">The sequence shown here is derived from an EMBL/GenBank/DDBJ whole genome shotgun (WGS) entry which is preliminary data.</text>
</comment>
<gene>
    <name evidence="2" type="ORF">ACFSKU_02190</name>
</gene>
<sequence>KTCYTTKLWLPEKSPVKHCNSTISCARTAAGSSQPASLRGATPTMPTTTASRDAATAPKPRRCTALSGRS</sequence>
<reference evidence="3" key="1">
    <citation type="journal article" date="2019" name="Int. J. Syst. Evol. Microbiol.">
        <title>The Global Catalogue of Microorganisms (GCM) 10K type strain sequencing project: providing services to taxonomists for standard genome sequencing and annotation.</title>
        <authorList>
            <consortium name="The Broad Institute Genomics Platform"/>
            <consortium name="The Broad Institute Genome Sequencing Center for Infectious Disease"/>
            <person name="Wu L."/>
            <person name="Ma J."/>
        </authorList>
    </citation>
    <scope>NUCLEOTIDE SEQUENCE [LARGE SCALE GENOMIC DNA]</scope>
    <source>
        <strain evidence="3">JCM 16545</strain>
    </source>
</reference>